<dbReference type="Proteomes" id="UP000243308">
    <property type="component" value="Unassembled WGS sequence"/>
</dbReference>
<reference evidence="1 2" key="1">
    <citation type="submission" date="2011-02" db="EMBL/GenBank/DDBJ databases">
        <title>The Genome Sequence of Mortierella verticillata NRRL 6337.</title>
        <authorList>
            <consortium name="The Broad Institute Genome Sequencing Platform"/>
            <person name="Russ C."/>
            <person name="Cuomo C."/>
            <person name="Burger G."/>
            <person name="Gray M.W."/>
            <person name="Holland P.W.H."/>
            <person name="King N."/>
            <person name="Lang F.B.F."/>
            <person name="Roger A.J."/>
            <person name="Ruiz-Trillo I."/>
            <person name="Young S.K."/>
            <person name="Zeng Q."/>
            <person name="Gargeya S."/>
            <person name="Alvarado L."/>
            <person name="Berlin A."/>
            <person name="Chapman S.B."/>
            <person name="Chen Z."/>
            <person name="Freedman E."/>
            <person name="Gellesch M."/>
            <person name="Goldberg J."/>
            <person name="Griggs A."/>
            <person name="Gujja S."/>
            <person name="Heilman E."/>
            <person name="Heiman D."/>
            <person name="Howarth C."/>
            <person name="Mehta T."/>
            <person name="Neiman D."/>
            <person name="Pearson M."/>
            <person name="Roberts A."/>
            <person name="Saif S."/>
            <person name="Shea T."/>
            <person name="Shenoy N."/>
            <person name="Sisk P."/>
            <person name="Stolte C."/>
            <person name="Sykes S."/>
            <person name="White J."/>
            <person name="Yandava C."/>
            <person name="Haas B."/>
            <person name="Nusbaum C."/>
            <person name="Birren B."/>
        </authorList>
    </citation>
    <scope>NUCLEOTIDE SEQUENCE [LARGE SCALE GENOMIC DNA]</scope>
    <source>
        <strain evidence="1 2">NRRL 6337</strain>
    </source>
</reference>
<keyword evidence="2" id="KW-1185">Reference proteome</keyword>
<dbReference type="Gene3D" id="3.80.10.10">
    <property type="entry name" value="Ribonuclease Inhibitor"/>
    <property type="match status" value="1"/>
</dbReference>
<dbReference type="OrthoDB" id="2352764at2759"/>
<name>A0A086TIH8_9FUNG</name>
<evidence type="ECO:0008006" key="3">
    <source>
        <dbReference type="Google" id="ProtNLM"/>
    </source>
</evidence>
<protein>
    <recommendedName>
        <fullName evidence="3">F-box domain-containing protein</fullName>
    </recommendedName>
</protein>
<dbReference type="InterPro" id="IPR032675">
    <property type="entry name" value="LRR_dom_sf"/>
</dbReference>
<evidence type="ECO:0000313" key="2">
    <source>
        <dbReference type="Proteomes" id="UP000243308"/>
    </source>
</evidence>
<gene>
    <name evidence="1" type="ORF">MVEG_12405</name>
</gene>
<sequence>MLPNSTNLQLHHVTPQPFLDGTGFISQECSELSDPSDDDDDLGPEIYDDFVLLPPRHAARSIHASPSSIPSRIRTPYLPPEIIGLICLFSSPRTVVHSIQRVCRDWHAVALLYIGQKGLWRFRSQREEDELLNKLRLGRTNTLTIFHEPTPSLWRQRLDRTPPYDLWWPALNKFWRAITISPLEQDEKSFTTATPVMELQSRPIDASSLIQNIGKLVLQGQYTCDSTALLPMLPHLGRIHTLELNPVQCSRIPLFPILEHCLRLENLTIRSQQMDSLKIVWTIENPGPETHLLGWTSSRLTFFDAVKVSTTYGVLSNLIGFCPDLRSLKVQDFYLEFPLPPLFPMRPPKQATILAQIRPLYRQAAAQCPNLEEFSVVPVSWSRLSSEGHNHHSYTNRVYEDNTRHSAHMELIHEFFSHLRQATFTLTMPSPWQPTPALCDYLSRLTHLHVMCSTRHSTFNRQALDVILRCARSLVTLIVPEAKVCSTKYLYDQEVAKEFEALLATKGISPDTKRARILYKRLNWEAARKYNAPIHHHHPHSRLLPRSIHWLCRDLQVVDIGVELGVTDSQVRDAEAVFRQLAHCCPIIENLTIRSHSLYIGQQVTETKYGIMLEDESLLKQAVIRRRGQVVEDPLLSCGYYSMPEGCIYGKKIVYSRAQNVVLALGGGHRYEDFDSGIGASWQDMSMLTQGKLTRLRQLCFVVQTVHGELSVGEFEFLRTKNDARDRKHVKRAPKEVYWPRLEMFSILFQTAPKVIPTNFDKVDAKDLRPLVKKLEGLRPGVFFRVAHQDSV</sequence>
<organism evidence="1 2">
    <name type="scientific">Podila verticillata NRRL 6337</name>
    <dbReference type="NCBI Taxonomy" id="1069443"/>
    <lineage>
        <taxon>Eukaryota</taxon>
        <taxon>Fungi</taxon>
        <taxon>Fungi incertae sedis</taxon>
        <taxon>Mucoromycota</taxon>
        <taxon>Mortierellomycotina</taxon>
        <taxon>Mortierellomycetes</taxon>
        <taxon>Mortierellales</taxon>
        <taxon>Mortierellaceae</taxon>
        <taxon>Podila</taxon>
    </lineage>
</organism>
<dbReference type="AlphaFoldDB" id="A0A086TIH8"/>
<accession>A0A086TIH8</accession>
<dbReference type="EMBL" id="KN042446">
    <property type="protein sequence ID" value="KFH61755.1"/>
    <property type="molecule type" value="Genomic_DNA"/>
</dbReference>
<proteinExistence type="predicted"/>
<evidence type="ECO:0000313" key="1">
    <source>
        <dbReference type="EMBL" id="KFH61755.1"/>
    </source>
</evidence>